<dbReference type="EMBL" id="BMAC01000253">
    <property type="protein sequence ID" value="GFP91724.1"/>
    <property type="molecule type" value="Genomic_DNA"/>
</dbReference>
<keyword evidence="1" id="KW-1133">Transmembrane helix</keyword>
<evidence type="ECO:0000313" key="3">
    <source>
        <dbReference type="Proteomes" id="UP000653305"/>
    </source>
</evidence>
<keyword evidence="1" id="KW-0472">Membrane</keyword>
<reference evidence="2" key="1">
    <citation type="submission" date="2020-07" db="EMBL/GenBank/DDBJ databases">
        <title>Ethylene signaling mediates host invasion by parasitic plants.</title>
        <authorList>
            <person name="Yoshida S."/>
        </authorList>
    </citation>
    <scope>NUCLEOTIDE SEQUENCE</scope>
    <source>
        <strain evidence="2">Okayama</strain>
    </source>
</reference>
<dbReference type="PANTHER" id="PTHR33919:SF9">
    <property type="entry name" value="RIBOSOME BIOGENESIS NEP1-LIKE PROTEIN"/>
    <property type="match status" value="1"/>
</dbReference>
<accession>A0A830C626</accession>
<dbReference type="OrthoDB" id="2013913at2759"/>
<name>A0A830C626_9LAMI</name>
<feature type="transmembrane region" description="Helical" evidence="1">
    <location>
        <begin position="107"/>
        <end position="125"/>
    </location>
</feature>
<dbReference type="AlphaFoldDB" id="A0A830C626"/>
<proteinExistence type="predicted"/>
<organism evidence="2 3">
    <name type="scientific">Phtheirospermum japonicum</name>
    <dbReference type="NCBI Taxonomy" id="374723"/>
    <lineage>
        <taxon>Eukaryota</taxon>
        <taxon>Viridiplantae</taxon>
        <taxon>Streptophyta</taxon>
        <taxon>Embryophyta</taxon>
        <taxon>Tracheophyta</taxon>
        <taxon>Spermatophyta</taxon>
        <taxon>Magnoliopsida</taxon>
        <taxon>eudicotyledons</taxon>
        <taxon>Gunneridae</taxon>
        <taxon>Pentapetalae</taxon>
        <taxon>asterids</taxon>
        <taxon>lamiids</taxon>
        <taxon>Lamiales</taxon>
        <taxon>Orobanchaceae</taxon>
        <taxon>Orobanchaceae incertae sedis</taxon>
        <taxon>Phtheirospermum</taxon>
    </lineage>
</organism>
<comment type="caution">
    <text evidence="2">The sequence shown here is derived from an EMBL/GenBank/DDBJ whole genome shotgun (WGS) entry which is preliminary data.</text>
</comment>
<keyword evidence="3" id="KW-1185">Reference proteome</keyword>
<gene>
    <name evidence="2" type="ORF">PHJA_001316400</name>
</gene>
<evidence type="ECO:0000256" key="1">
    <source>
        <dbReference type="SAM" id="Phobius"/>
    </source>
</evidence>
<dbReference type="PANTHER" id="PTHR33919">
    <property type="entry name" value="OS09G0127700 PROTEIN"/>
    <property type="match status" value="1"/>
</dbReference>
<sequence length="138" mass="15547">MGAVIGIIGGMVSIACIIGIHTAKQQLLYSPSVQVTKKRRECIPEVDSPDAVMRSADKFMSKSFLRKVGHIQDRHEHTMNEQARYGSTRRYACMHPSVYQNYRKTQILCVGGWVGYLLTVGYFLFDARNVAAPRNLKP</sequence>
<feature type="transmembrane region" description="Helical" evidence="1">
    <location>
        <begin position="6"/>
        <end position="23"/>
    </location>
</feature>
<dbReference type="Proteomes" id="UP000653305">
    <property type="component" value="Unassembled WGS sequence"/>
</dbReference>
<keyword evidence="1" id="KW-0812">Transmembrane</keyword>
<evidence type="ECO:0000313" key="2">
    <source>
        <dbReference type="EMBL" id="GFP91724.1"/>
    </source>
</evidence>
<protein>
    <submittedName>
        <fullName evidence="2">Uncharacterized protein</fullName>
    </submittedName>
</protein>